<proteinExistence type="predicted"/>
<evidence type="ECO:0000313" key="4">
    <source>
        <dbReference type="EMBL" id="RKD76009.1"/>
    </source>
</evidence>
<dbReference type="InterPro" id="IPR011330">
    <property type="entry name" value="Glyco_hydro/deAcase_b/a-brl"/>
</dbReference>
<dbReference type="OrthoDB" id="9812065at2"/>
<dbReference type="GO" id="GO:0016810">
    <property type="term" value="F:hydrolase activity, acting on carbon-nitrogen (but not peptide) bonds"/>
    <property type="evidence" value="ECO:0007669"/>
    <property type="project" value="InterPro"/>
</dbReference>
<dbReference type="PANTHER" id="PTHR10587:SF133">
    <property type="entry name" value="CHITIN DEACETYLASE 1-RELATED"/>
    <property type="match status" value="1"/>
</dbReference>
<keyword evidence="5" id="KW-1185">Reference proteome</keyword>
<comment type="caution">
    <text evidence="4">The sequence shown here is derived from an EMBL/GenBank/DDBJ whole genome shotgun (WGS) entry which is preliminary data.</text>
</comment>
<dbReference type="GO" id="GO:0005975">
    <property type="term" value="P:carbohydrate metabolic process"/>
    <property type="evidence" value="ECO:0007669"/>
    <property type="project" value="InterPro"/>
</dbReference>
<keyword evidence="2" id="KW-0378">Hydrolase</keyword>
<dbReference type="GO" id="GO:0046872">
    <property type="term" value="F:metal ion binding"/>
    <property type="evidence" value="ECO:0007669"/>
    <property type="project" value="UniProtKB-KW"/>
</dbReference>
<dbReference type="CDD" id="cd10917">
    <property type="entry name" value="CE4_NodB_like_6s_7s"/>
    <property type="match status" value="1"/>
</dbReference>
<dbReference type="Proteomes" id="UP000285120">
    <property type="component" value="Unassembled WGS sequence"/>
</dbReference>
<dbReference type="Pfam" id="PF01522">
    <property type="entry name" value="Polysacc_deac_1"/>
    <property type="match status" value="1"/>
</dbReference>
<reference evidence="4 5" key="1">
    <citation type="submission" date="2018-09" db="EMBL/GenBank/DDBJ databases">
        <title>Genomic Encyclopedia of Archaeal and Bacterial Type Strains, Phase II (KMG-II): from individual species to whole genera.</title>
        <authorList>
            <person name="Goeker M."/>
        </authorList>
    </citation>
    <scope>NUCLEOTIDE SEQUENCE [LARGE SCALE GENOMIC DNA]</scope>
    <source>
        <strain evidence="4 5">DSM 17008</strain>
    </source>
</reference>
<dbReference type="Gene3D" id="3.20.20.370">
    <property type="entry name" value="Glycoside hydrolase/deacetylase"/>
    <property type="match status" value="1"/>
</dbReference>
<feature type="domain" description="NodB homology" evidence="3">
    <location>
        <begin position="13"/>
        <end position="188"/>
    </location>
</feature>
<dbReference type="EMBL" id="RAPK01000006">
    <property type="protein sequence ID" value="RKD76009.1"/>
    <property type="molecule type" value="Genomic_DNA"/>
</dbReference>
<dbReference type="RefSeq" id="WP_120191432.1">
    <property type="nucleotide sequence ID" value="NZ_RAPK01000006.1"/>
</dbReference>
<dbReference type="SUPFAM" id="SSF88713">
    <property type="entry name" value="Glycoside hydrolase/deacetylase"/>
    <property type="match status" value="1"/>
</dbReference>
<gene>
    <name evidence="4" type="ORF">ATL39_0221</name>
</gene>
<name>A0A419V7W2_9BACL</name>
<evidence type="ECO:0000256" key="1">
    <source>
        <dbReference type="ARBA" id="ARBA00022723"/>
    </source>
</evidence>
<keyword evidence="1" id="KW-0479">Metal-binding</keyword>
<dbReference type="InterPro" id="IPR050248">
    <property type="entry name" value="Polysacc_deacetylase_ArnD"/>
</dbReference>
<sequence>MTNAASLAPAEKKAVFLTFDDGPSRTTHQILDILKDKQAKAAFFWQGRLVHPQRPARRVIEEGHTLGSHTHRHPNLTSLSFDKQKHEIQSSLDSIKSISPAPVEYFRPPYGRYNEETVRVVNELGLELVMWDTASFDWKEKKSPEAILSNVMDTIQPGSIVLLHELQQTVSILPELIDLIHKEGYTCLALPSQRSG</sequence>
<dbReference type="PROSITE" id="PS51677">
    <property type="entry name" value="NODB"/>
    <property type="match status" value="1"/>
</dbReference>
<dbReference type="AlphaFoldDB" id="A0A419V7W2"/>
<accession>A0A419V7W2</accession>
<dbReference type="GO" id="GO:0016020">
    <property type="term" value="C:membrane"/>
    <property type="evidence" value="ECO:0007669"/>
    <property type="project" value="TreeGrafter"/>
</dbReference>
<protein>
    <submittedName>
        <fullName evidence="4">Peptidoglycan/xylan/chitin deacetylase (PgdA/CDA1 family)</fullName>
    </submittedName>
</protein>
<evidence type="ECO:0000313" key="5">
    <source>
        <dbReference type="Proteomes" id="UP000285120"/>
    </source>
</evidence>
<dbReference type="PANTHER" id="PTHR10587">
    <property type="entry name" value="GLYCOSYL TRANSFERASE-RELATED"/>
    <property type="match status" value="1"/>
</dbReference>
<dbReference type="InterPro" id="IPR002509">
    <property type="entry name" value="NODB_dom"/>
</dbReference>
<evidence type="ECO:0000256" key="2">
    <source>
        <dbReference type="ARBA" id="ARBA00022801"/>
    </source>
</evidence>
<organism evidence="4 5">
    <name type="scientific">Sinobaca qinghaiensis</name>
    <dbReference type="NCBI Taxonomy" id="342944"/>
    <lineage>
        <taxon>Bacteria</taxon>
        <taxon>Bacillati</taxon>
        <taxon>Bacillota</taxon>
        <taxon>Bacilli</taxon>
        <taxon>Bacillales</taxon>
        <taxon>Sporolactobacillaceae</taxon>
        <taxon>Sinobaca</taxon>
    </lineage>
</organism>
<evidence type="ECO:0000259" key="3">
    <source>
        <dbReference type="PROSITE" id="PS51677"/>
    </source>
</evidence>